<reference evidence="1" key="1">
    <citation type="submission" date="2024-09" db="EMBL/GenBank/DDBJ databases">
        <authorList>
            <person name="Liu J."/>
        </authorList>
    </citation>
    <scope>NUCLEOTIDE SEQUENCE</scope>
    <source>
        <strain evidence="1">NBU2967</strain>
    </source>
</reference>
<evidence type="ECO:0000313" key="2">
    <source>
        <dbReference type="Proteomes" id="UP001595191"/>
    </source>
</evidence>
<dbReference type="EMBL" id="JBHFPV010000001">
    <property type="protein sequence ID" value="MFH6602878.1"/>
    <property type="molecule type" value="Genomic_DNA"/>
</dbReference>
<accession>A0ACC7LGN3</accession>
<name>A0ACC7LGN3_9FLAO</name>
<proteinExistence type="predicted"/>
<protein>
    <submittedName>
        <fullName evidence="1">DUF6503 family protein</fullName>
    </submittedName>
</protein>
<comment type="caution">
    <text evidence="1">The sequence shown here is derived from an EMBL/GenBank/DDBJ whole genome shotgun (WGS) entry which is preliminary data.</text>
</comment>
<sequence>MTPYSLFFCLLMTVSTGIAQEITGEQLLNKAIEYHDPNGNWGSFQGTLQVTMTTPDEKQRISDIEIDLPGQIFQLEFDQEGDRISQRVEKGKCLLALNGSSSISNEAVEKHRLTCERAKLMKDYYTYLYGLPMKLKNPGTMISPKVERKEFKGKEYLVLKASYDETIGKDTWYFYFDPKTYAMEVYQFFHDEAKNDGEYILLSDEENASGIKMPKTRAWYYNKDDKYLGTDVLTKTSSL</sequence>
<dbReference type="Proteomes" id="UP001595191">
    <property type="component" value="Unassembled WGS sequence"/>
</dbReference>
<gene>
    <name evidence="1" type="ORF">ACEZ3G_05275</name>
</gene>
<organism evidence="1 2">
    <name type="scientific">Meishania litoralis</name>
    <dbReference type="NCBI Taxonomy" id="3434685"/>
    <lineage>
        <taxon>Bacteria</taxon>
        <taxon>Pseudomonadati</taxon>
        <taxon>Bacteroidota</taxon>
        <taxon>Flavobacteriia</taxon>
        <taxon>Flavobacteriales</taxon>
        <taxon>Flavobacteriaceae</taxon>
        <taxon>Meishania</taxon>
    </lineage>
</organism>
<keyword evidence="2" id="KW-1185">Reference proteome</keyword>
<evidence type="ECO:0000313" key="1">
    <source>
        <dbReference type="EMBL" id="MFH6602878.1"/>
    </source>
</evidence>